<dbReference type="PANTHER" id="PTHR43072:SF60">
    <property type="entry name" value="L-2,4-DIAMINOBUTYRIC ACID ACETYLTRANSFERASE"/>
    <property type="match status" value="1"/>
</dbReference>
<gene>
    <name evidence="2" type="ORF">HEQ75_23780</name>
</gene>
<protein>
    <submittedName>
        <fullName evidence="2">GNAT family N-acetyltransferase</fullName>
    </submittedName>
</protein>
<dbReference type="InterPro" id="IPR016181">
    <property type="entry name" value="Acyl_CoA_acyltransferase"/>
</dbReference>
<evidence type="ECO:0000259" key="1">
    <source>
        <dbReference type="PROSITE" id="PS51186"/>
    </source>
</evidence>
<reference evidence="2 3" key="1">
    <citation type="submission" date="2020-03" db="EMBL/GenBank/DDBJ databases">
        <title>Roseomonas selenitidurans sp. nov. isolated from urban soil.</title>
        <authorList>
            <person name="Liu H."/>
        </authorList>
    </citation>
    <scope>NUCLEOTIDE SEQUENCE [LARGE SCALE GENOMIC DNA]</scope>
    <source>
        <strain evidence="2 3">BU-1</strain>
    </source>
</reference>
<dbReference type="InterPro" id="IPR000182">
    <property type="entry name" value="GNAT_dom"/>
</dbReference>
<sequence length="252" mass="26859">MAPEPLAPSILDIERATLTAVPAPILAFDGPFVVRRFRGGTGRANAACPMDPSPDPCLASRLVRIEAFYARAGQPTRIRSTPLDPPGMTALLQARGYRPRDESQVILGRIAVVAASDAAAEVLAAPEPRWAEVMASAEHQSPARQAEKAAMPGLLGVPAAWVLLHDQGRPAACAFVTADGPLAGLFDLAVRPECRRQGLGQRVMRAAAAWAAAQGAAWVYAQVSCANHASLAMNARIGLREHYRYTYYLKTA</sequence>
<accession>A0ABX1E9I3</accession>
<evidence type="ECO:0000313" key="3">
    <source>
        <dbReference type="Proteomes" id="UP000787635"/>
    </source>
</evidence>
<organism evidence="2 3">
    <name type="scientific">Falsiroseomonas selenitidurans</name>
    <dbReference type="NCBI Taxonomy" id="2716335"/>
    <lineage>
        <taxon>Bacteria</taxon>
        <taxon>Pseudomonadati</taxon>
        <taxon>Pseudomonadota</taxon>
        <taxon>Alphaproteobacteria</taxon>
        <taxon>Acetobacterales</taxon>
        <taxon>Roseomonadaceae</taxon>
        <taxon>Falsiroseomonas</taxon>
    </lineage>
</organism>
<dbReference type="Proteomes" id="UP000787635">
    <property type="component" value="Unassembled WGS sequence"/>
</dbReference>
<dbReference type="Gene3D" id="3.40.630.30">
    <property type="match status" value="1"/>
</dbReference>
<dbReference type="PROSITE" id="PS51186">
    <property type="entry name" value="GNAT"/>
    <property type="match status" value="1"/>
</dbReference>
<keyword evidence="3" id="KW-1185">Reference proteome</keyword>
<name>A0ABX1E9I3_9PROT</name>
<dbReference type="CDD" id="cd04301">
    <property type="entry name" value="NAT_SF"/>
    <property type="match status" value="1"/>
</dbReference>
<dbReference type="PANTHER" id="PTHR43072">
    <property type="entry name" value="N-ACETYLTRANSFERASE"/>
    <property type="match status" value="1"/>
</dbReference>
<dbReference type="Pfam" id="PF24553">
    <property type="entry name" value="Rv0428c_C"/>
    <property type="match status" value="1"/>
</dbReference>
<comment type="caution">
    <text evidence="2">The sequence shown here is derived from an EMBL/GenBank/DDBJ whole genome shotgun (WGS) entry which is preliminary data.</text>
</comment>
<dbReference type="InterPro" id="IPR056935">
    <property type="entry name" value="Rv0428c-like_C"/>
</dbReference>
<feature type="domain" description="N-acetyltransferase" evidence="1">
    <location>
        <begin position="120"/>
        <end position="252"/>
    </location>
</feature>
<dbReference type="SUPFAM" id="SSF55729">
    <property type="entry name" value="Acyl-CoA N-acyltransferases (Nat)"/>
    <property type="match status" value="1"/>
</dbReference>
<proteinExistence type="predicted"/>
<dbReference type="EMBL" id="JAAVNE010000058">
    <property type="protein sequence ID" value="NKC33899.1"/>
    <property type="molecule type" value="Genomic_DNA"/>
</dbReference>
<evidence type="ECO:0000313" key="2">
    <source>
        <dbReference type="EMBL" id="NKC33899.1"/>
    </source>
</evidence>